<dbReference type="InterPro" id="IPR036237">
    <property type="entry name" value="Xyl_isomerase-like_sf"/>
</dbReference>
<dbReference type="Pfam" id="PF01261">
    <property type="entry name" value="AP_endonuc_2"/>
    <property type="match status" value="1"/>
</dbReference>
<accession>A0A5C8ZBM2</accession>
<dbReference type="PANTHER" id="PTHR12110:SF52">
    <property type="entry name" value="XYLOSE ISOMERASE"/>
    <property type="match status" value="1"/>
</dbReference>
<dbReference type="Gene3D" id="3.20.20.150">
    <property type="entry name" value="Divalent-metal-dependent TIM barrel enzymes"/>
    <property type="match status" value="1"/>
</dbReference>
<protein>
    <submittedName>
        <fullName evidence="2">Sugar phosphate isomerase/epimerase</fullName>
    </submittedName>
</protein>
<feature type="domain" description="Xylose isomerase-like TIM barrel" evidence="1">
    <location>
        <begin position="37"/>
        <end position="287"/>
    </location>
</feature>
<dbReference type="PANTHER" id="PTHR12110">
    <property type="entry name" value="HYDROXYPYRUVATE ISOMERASE"/>
    <property type="match status" value="1"/>
</dbReference>
<dbReference type="EMBL" id="VKAC01000008">
    <property type="protein sequence ID" value="TXR55505.1"/>
    <property type="molecule type" value="Genomic_DNA"/>
</dbReference>
<dbReference type="InterPro" id="IPR050312">
    <property type="entry name" value="IolE/XylAMocC-like"/>
</dbReference>
<keyword evidence="2" id="KW-0413">Isomerase</keyword>
<dbReference type="RefSeq" id="WP_147927081.1">
    <property type="nucleotide sequence ID" value="NZ_VKAC01000008.1"/>
</dbReference>
<evidence type="ECO:0000259" key="1">
    <source>
        <dbReference type="Pfam" id="PF01261"/>
    </source>
</evidence>
<dbReference type="AlphaFoldDB" id="A0A5C8ZBM2"/>
<dbReference type="GO" id="GO:0016853">
    <property type="term" value="F:isomerase activity"/>
    <property type="evidence" value="ECO:0007669"/>
    <property type="project" value="UniProtKB-KW"/>
</dbReference>
<gene>
    <name evidence="2" type="ORF">FMM08_14450</name>
</gene>
<evidence type="ECO:0000313" key="3">
    <source>
        <dbReference type="Proteomes" id="UP000321234"/>
    </source>
</evidence>
<evidence type="ECO:0000313" key="2">
    <source>
        <dbReference type="EMBL" id="TXR55505.1"/>
    </source>
</evidence>
<proteinExistence type="predicted"/>
<dbReference type="SUPFAM" id="SSF51658">
    <property type="entry name" value="Xylose isomerase-like"/>
    <property type="match status" value="1"/>
</dbReference>
<name>A0A5C8ZBM2_9ACTN</name>
<comment type="caution">
    <text evidence="2">The sequence shown here is derived from an EMBL/GenBank/DDBJ whole genome shotgun (WGS) entry which is preliminary data.</text>
</comment>
<keyword evidence="3" id="KW-1185">Reference proteome</keyword>
<dbReference type="Proteomes" id="UP000321234">
    <property type="component" value="Unassembled WGS sequence"/>
</dbReference>
<reference evidence="2 3" key="1">
    <citation type="submission" date="2019-07" db="EMBL/GenBank/DDBJ databases">
        <title>Quadrisphaera sp. strain DD2A genome sequencing and assembly.</title>
        <authorList>
            <person name="Kim I."/>
        </authorList>
    </citation>
    <scope>NUCLEOTIDE SEQUENCE [LARGE SCALE GENOMIC DNA]</scope>
    <source>
        <strain evidence="2 3">DD2A</strain>
    </source>
</reference>
<dbReference type="InterPro" id="IPR013022">
    <property type="entry name" value="Xyl_isomerase-like_TIM-brl"/>
</dbReference>
<dbReference type="OrthoDB" id="9787068at2"/>
<organism evidence="2 3">
    <name type="scientific">Quadrisphaera setariae</name>
    <dbReference type="NCBI Taxonomy" id="2593304"/>
    <lineage>
        <taxon>Bacteria</taxon>
        <taxon>Bacillati</taxon>
        <taxon>Actinomycetota</taxon>
        <taxon>Actinomycetes</taxon>
        <taxon>Kineosporiales</taxon>
        <taxon>Kineosporiaceae</taxon>
        <taxon>Quadrisphaera</taxon>
    </lineage>
</organism>
<sequence>MTPETSTTTSAPAPQVSPRLSLNSATVKRAGLPRVFEVAGEAGIGAVGLWREEVAEVGLDVAVKQLASSGLRFSSLCRGGFFTMPEGTERRAALDDNRRAVDECAALAAAGAPGSAAVLVLVVGGMPAGSKDLPAARAAVADALAELAPYALDAGVTLAVEPLHPIHCADRAVVSTLEQALDLAAPFDPRAVGVVVDTYHLWWDPRVAEGIARAGREGRIASFQLADAMVPIASDVLLNRHLPGHGVVDLAPLVEAVAATGYTGDVEVEVFNADVWATDPLEVARATAASVRHLAL</sequence>